<dbReference type="Gene3D" id="3.30.70.100">
    <property type="match status" value="2"/>
</dbReference>
<dbReference type="EMBL" id="JAEACU010000004">
    <property type="protein sequence ID" value="KAH7533852.1"/>
    <property type="molecule type" value="Genomic_DNA"/>
</dbReference>
<organism evidence="7 8">
    <name type="scientific">Ziziphus jujuba var. spinosa</name>
    <dbReference type="NCBI Taxonomy" id="714518"/>
    <lineage>
        <taxon>Eukaryota</taxon>
        <taxon>Viridiplantae</taxon>
        <taxon>Streptophyta</taxon>
        <taxon>Embryophyta</taxon>
        <taxon>Tracheophyta</taxon>
        <taxon>Spermatophyta</taxon>
        <taxon>Magnoliopsida</taxon>
        <taxon>eudicotyledons</taxon>
        <taxon>Gunneridae</taxon>
        <taxon>Pentapetalae</taxon>
        <taxon>rosids</taxon>
        <taxon>fabids</taxon>
        <taxon>Rosales</taxon>
        <taxon>Rhamnaceae</taxon>
        <taxon>Paliureae</taxon>
        <taxon>Ziziphus</taxon>
    </lineage>
</organism>
<sequence length="232" mass="26253">MGKGQKKNCSEQNPSNEEENANKKSGKDIVLKVFMHCEGCQKKVSKCLSGFDGVEEVVVDSANNKVTVKGKNADPLKVLERIRHKYSRNAELICPLPKPDEKKNENKAEEKKEPQVKLVVLKTYIHCEGCANDIKKGLERMAGVLSVEADMEKSIVRVRGVVDSQKLVEYIKKRLGKHAEVLKEQGNQQKKVNKKFQEEEGIIFNYPPQYSAQHIYPNQTFSDDNPFSCSIM</sequence>
<dbReference type="Pfam" id="PF00403">
    <property type="entry name" value="HMA"/>
    <property type="match status" value="2"/>
</dbReference>
<evidence type="ECO:0000313" key="8">
    <source>
        <dbReference type="Proteomes" id="UP000813462"/>
    </source>
</evidence>
<dbReference type="SUPFAM" id="SSF55008">
    <property type="entry name" value="HMA, heavy metal-associated domain"/>
    <property type="match status" value="2"/>
</dbReference>
<dbReference type="PANTHER" id="PTHR46195">
    <property type="entry name" value="HEAVY METAL-ASSOCIATED ISOPRENYLATED PLANT PROTEIN 7"/>
    <property type="match status" value="1"/>
</dbReference>
<evidence type="ECO:0000256" key="3">
    <source>
        <dbReference type="ARBA" id="ARBA00023289"/>
    </source>
</evidence>
<evidence type="ECO:0000313" key="7">
    <source>
        <dbReference type="EMBL" id="KAH7533852.1"/>
    </source>
</evidence>
<comment type="similarity">
    <text evidence="4">Belongs to the HIPP family.</text>
</comment>
<reference evidence="7" key="1">
    <citation type="journal article" date="2021" name="Front. Plant Sci.">
        <title>Chromosome-Scale Genome Assembly for Chinese Sour Jujube and Insights Into Its Genome Evolution and Domestication Signature.</title>
        <authorList>
            <person name="Shen L.-Y."/>
            <person name="Luo H."/>
            <person name="Wang X.-L."/>
            <person name="Wang X.-M."/>
            <person name="Qiu X.-J."/>
            <person name="Liu H."/>
            <person name="Zhou S.-S."/>
            <person name="Jia K.-H."/>
            <person name="Nie S."/>
            <person name="Bao Y.-T."/>
            <person name="Zhang R.-G."/>
            <person name="Yun Q.-Z."/>
            <person name="Chai Y.-H."/>
            <person name="Lu J.-Y."/>
            <person name="Li Y."/>
            <person name="Zhao S.-W."/>
            <person name="Mao J.-F."/>
            <person name="Jia S.-G."/>
            <person name="Mao Y.-M."/>
        </authorList>
    </citation>
    <scope>NUCLEOTIDE SEQUENCE</scope>
    <source>
        <strain evidence="7">AT0</strain>
        <tissue evidence="7">Leaf</tissue>
    </source>
</reference>
<keyword evidence="3" id="KW-0636">Prenylation</keyword>
<keyword evidence="2" id="KW-0479">Metal-binding</keyword>
<dbReference type="AlphaFoldDB" id="A0A978VL83"/>
<dbReference type="InterPro" id="IPR044577">
    <property type="entry name" value="HIPP4/7/8/17/18/19"/>
</dbReference>
<keyword evidence="1" id="KW-0488">Methylation</keyword>
<dbReference type="PROSITE" id="PS50846">
    <property type="entry name" value="HMA_2"/>
    <property type="match status" value="2"/>
</dbReference>
<evidence type="ECO:0000256" key="5">
    <source>
        <dbReference type="SAM" id="MobiDB-lite"/>
    </source>
</evidence>
<dbReference type="PANTHER" id="PTHR46195:SF17">
    <property type="entry name" value="HEAVY METAL-ASSOCIATED ISOPRENYLATED PLANT PROTEIN 8"/>
    <property type="match status" value="1"/>
</dbReference>
<comment type="caution">
    <text evidence="7">The sequence shown here is derived from an EMBL/GenBank/DDBJ whole genome shotgun (WGS) entry which is preliminary data.</text>
</comment>
<feature type="domain" description="HMA" evidence="6">
    <location>
        <begin position="116"/>
        <end position="180"/>
    </location>
</feature>
<keyword evidence="3" id="KW-0449">Lipoprotein</keyword>
<evidence type="ECO:0000259" key="6">
    <source>
        <dbReference type="PROSITE" id="PS50846"/>
    </source>
</evidence>
<evidence type="ECO:0000256" key="4">
    <source>
        <dbReference type="ARBA" id="ARBA00024045"/>
    </source>
</evidence>
<dbReference type="GO" id="GO:0046872">
    <property type="term" value="F:metal ion binding"/>
    <property type="evidence" value="ECO:0007669"/>
    <property type="project" value="UniProtKB-KW"/>
</dbReference>
<dbReference type="InterPro" id="IPR036163">
    <property type="entry name" value="HMA_dom_sf"/>
</dbReference>
<dbReference type="CDD" id="cd00371">
    <property type="entry name" value="HMA"/>
    <property type="match status" value="2"/>
</dbReference>
<evidence type="ECO:0000256" key="2">
    <source>
        <dbReference type="ARBA" id="ARBA00022723"/>
    </source>
</evidence>
<feature type="region of interest" description="Disordered" evidence="5">
    <location>
        <begin position="1"/>
        <end position="25"/>
    </location>
</feature>
<proteinExistence type="inferred from homology"/>
<protein>
    <recommendedName>
        <fullName evidence="6">HMA domain-containing protein</fullName>
    </recommendedName>
</protein>
<dbReference type="Proteomes" id="UP000813462">
    <property type="component" value="Unassembled WGS sequence"/>
</dbReference>
<feature type="domain" description="HMA" evidence="6">
    <location>
        <begin position="26"/>
        <end position="90"/>
    </location>
</feature>
<gene>
    <name evidence="7" type="ORF">FEM48_Zijuj04G0175700</name>
</gene>
<dbReference type="InterPro" id="IPR006121">
    <property type="entry name" value="HMA_dom"/>
</dbReference>
<name>A0A978VL83_ZIZJJ</name>
<evidence type="ECO:0000256" key="1">
    <source>
        <dbReference type="ARBA" id="ARBA00022481"/>
    </source>
</evidence>
<accession>A0A978VL83</accession>